<dbReference type="InterPro" id="IPR036249">
    <property type="entry name" value="Thioredoxin-like_sf"/>
</dbReference>
<evidence type="ECO:0000259" key="10">
    <source>
        <dbReference type="Pfam" id="PF11412"/>
    </source>
</evidence>
<comment type="subcellular location">
    <subcellularLocation>
        <location evidence="1">Membrane</location>
        <topology evidence="1">Multi-pass membrane protein</topology>
    </subcellularLocation>
</comment>
<evidence type="ECO:0000256" key="6">
    <source>
        <dbReference type="ARBA" id="ARBA00023284"/>
    </source>
</evidence>
<dbReference type="Pfam" id="PF13899">
    <property type="entry name" value="Thioredoxin_7"/>
    <property type="match status" value="1"/>
</dbReference>
<evidence type="ECO:0000256" key="8">
    <source>
        <dbReference type="SAM" id="SignalP"/>
    </source>
</evidence>
<dbReference type="EMBL" id="JAGMWN010000007">
    <property type="protein sequence ID" value="MBP5858342.1"/>
    <property type="molecule type" value="Genomic_DNA"/>
</dbReference>
<evidence type="ECO:0000313" key="12">
    <source>
        <dbReference type="Proteomes" id="UP000672602"/>
    </source>
</evidence>
<dbReference type="InterPro" id="IPR035671">
    <property type="entry name" value="DsbD_gamma"/>
</dbReference>
<dbReference type="Pfam" id="PF11412">
    <property type="entry name" value="DsbD_N"/>
    <property type="match status" value="1"/>
</dbReference>
<feature type="transmembrane region" description="Helical" evidence="7">
    <location>
        <begin position="507"/>
        <end position="532"/>
    </location>
</feature>
<protein>
    <submittedName>
        <fullName evidence="11">Thioredoxin family protein</fullName>
    </submittedName>
</protein>
<feature type="transmembrane region" description="Helical" evidence="7">
    <location>
        <begin position="544"/>
        <end position="561"/>
    </location>
</feature>
<evidence type="ECO:0000256" key="3">
    <source>
        <dbReference type="ARBA" id="ARBA00022748"/>
    </source>
</evidence>
<evidence type="ECO:0000256" key="7">
    <source>
        <dbReference type="SAM" id="Phobius"/>
    </source>
</evidence>
<gene>
    <name evidence="11" type="ORF">KAJ83_15075</name>
</gene>
<evidence type="ECO:0000256" key="2">
    <source>
        <dbReference type="ARBA" id="ARBA00022692"/>
    </source>
</evidence>
<feature type="signal peptide" evidence="8">
    <location>
        <begin position="1"/>
        <end position="35"/>
    </location>
</feature>
<dbReference type="Proteomes" id="UP000672602">
    <property type="component" value="Unassembled WGS sequence"/>
</dbReference>
<evidence type="ECO:0000256" key="5">
    <source>
        <dbReference type="ARBA" id="ARBA00023136"/>
    </source>
</evidence>
<feature type="domain" description="Thiol:disulfide interchange protein DsbD N-terminal" evidence="10">
    <location>
        <begin position="61"/>
        <end position="166"/>
    </location>
</feature>
<feature type="transmembrane region" description="Helical" evidence="7">
    <location>
        <begin position="600"/>
        <end position="618"/>
    </location>
</feature>
<evidence type="ECO:0000256" key="4">
    <source>
        <dbReference type="ARBA" id="ARBA00022989"/>
    </source>
</evidence>
<dbReference type="PROSITE" id="PS00194">
    <property type="entry name" value="THIOREDOXIN_1"/>
    <property type="match status" value="1"/>
</dbReference>
<keyword evidence="3" id="KW-0201">Cytochrome c-type biogenesis</keyword>
<feature type="domain" description="Cytochrome C biogenesis protein transmembrane" evidence="9">
    <location>
        <begin position="346"/>
        <end position="562"/>
    </location>
</feature>
<dbReference type="GO" id="GO:0045454">
    <property type="term" value="P:cell redox homeostasis"/>
    <property type="evidence" value="ECO:0007669"/>
    <property type="project" value="TreeGrafter"/>
</dbReference>
<feature type="transmembrane region" description="Helical" evidence="7">
    <location>
        <begin position="567"/>
        <end position="588"/>
    </location>
</feature>
<feature type="chain" id="PRO_5035244438" evidence="8">
    <location>
        <begin position="36"/>
        <end position="763"/>
    </location>
</feature>
<keyword evidence="5 7" id="KW-0472">Membrane</keyword>
<dbReference type="GO" id="GO:0017004">
    <property type="term" value="P:cytochrome complex assembly"/>
    <property type="evidence" value="ECO:0007669"/>
    <property type="project" value="UniProtKB-KW"/>
</dbReference>
<keyword evidence="12" id="KW-1185">Reference proteome</keyword>
<dbReference type="InterPro" id="IPR028250">
    <property type="entry name" value="DsbDN"/>
</dbReference>
<feature type="transmembrane region" description="Helical" evidence="7">
    <location>
        <begin position="389"/>
        <end position="410"/>
    </location>
</feature>
<evidence type="ECO:0000259" key="9">
    <source>
        <dbReference type="Pfam" id="PF02683"/>
    </source>
</evidence>
<sequence>MTRHRLSGSAPRRGLLPVLAALVALLTLAIPDARAQGTDGTGPWFDTDQGSVRLIAAVDKVGEGETLKLGLEFQLQPGWKIYWRSPGDAGFPPRPDWSDSRNVAATEIAWPAPERFTIFEMQTFGYGDEVVLPITLTPERPGEAVRLAGTVNYLTCKDICIPYDAALSIDLPAGAAHGTPGAHLIDKYRAAVPVKQRGGAADTPGGLSIESARIAPATPTGDTVQGPHRPALTLRVAARSTTDFDDTPMELLVEGPAGSWFGRADTRIDPGGHGARLSIPGGGATAEALADQPLTLTLIDGARAVEAVLTPTPGGEEASPGERFLDAIEPTSGEASAVPPPSLGFWTVIGFALIGGLILNLMPCVLPVLSLKLMGAVSKSGATRQEVRFGFLASAAGIIVSFLVLAVAAIAVKTAGLTVGWGIQFQQPVFLAFMVALLVLFTCNLLGLFEFRLPGAVTDHAARAGQGRGYSGDFVTGAFATLLATPCSAPFLGTAVGFALSRGAEEILAVFLTLGIGLAAPYLAVAAMPGIARLLPRPGPWMIWLRRVLALALVGTALWLLDILRMTIGAESAAAIGMMAGLAGIVLGAKRVQGSRLARFAWPLSAVLAFLTVIYPLTIGHGVRGDMPATAGQADGAGDDRIEWIAFDRAAIADHVAAGRTVFVDVTADWCVTCQWNKKTVVERGTVAEWLSGPEVVAMRADWTRPDPAIADYLASFGRYGIPFNAVYGPDAPSGVTLPELLSETDVLEAAAAAGADPLLAGR</sequence>
<organism evidence="11 12">
    <name type="scientific">Marivibrio halodurans</name>
    <dbReference type="NCBI Taxonomy" id="2039722"/>
    <lineage>
        <taxon>Bacteria</taxon>
        <taxon>Pseudomonadati</taxon>
        <taxon>Pseudomonadota</taxon>
        <taxon>Alphaproteobacteria</taxon>
        <taxon>Rhodospirillales</taxon>
        <taxon>Rhodospirillaceae</taxon>
        <taxon>Marivibrio</taxon>
    </lineage>
</organism>
<dbReference type="InterPro" id="IPR003834">
    <property type="entry name" value="Cyt_c_assmbl_TM_dom"/>
</dbReference>
<dbReference type="InterPro" id="IPR006311">
    <property type="entry name" value="TAT_signal"/>
</dbReference>
<proteinExistence type="predicted"/>
<dbReference type="InterPro" id="IPR017937">
    <property type="entry name" value="Thioredoxin_CS"/>
</dbReference>
<feature type="transmembrane region" description="Helical" evidence="7">
    <location>
        <begin position="430"/>
        <end position="453"/>
    </location>
</feature>
<dbReference type="CDD" id="cd02953">
    <property type="entry name" value="DsbDgamma"/>
    <property type="match status" value="1"/>
</dbReference>
<dbReference type="RefSeq" id="WP_210682925.1">
    <property type="nucleotide sequence ID" value="NZ_JAGMWN010000007.1"/>
</dbReference>
<name>A0A8J7V3T7_9PROT</name>
<comment type="caution">
    <text evidence="11">The sequence shown here is derived from an EMBL/GenBank/DDBJ whole genome shotgun (WGS) entry which is preliminary data.</text>
</comment>
<dbReference type="PANTHER" id="PTHR32234">
    <property type="entry name" value="THIOL:DISULFIDE INTERCHANGE PROTEIN DSBD"/>
    <property type="match status" value="1"/>
</dbReference>
<dbReference type="GO" id="GO:0016020">
    <property type="term" value="C:membrane"/>
    <property type="evidence" value="ECO:0007669"/>
    <property type="project" value="UniProtKB-SubCell"/>
</dbReference>
<dbReference type="Gene3D" id="3.40.30.10">
    <property type="entry name" value="Glutaredoxin"/>
    <property type="match status" value="1"/>
</dbReference>
<dbReference type="SUPFAM" id="SSF52833">
    <property type="entry name" value="Thioredoxin-like"/>
    <property type="match status" value="1"/>
</dbReference>
<keyword evidence="8" id="KW-0732">Signal</keyword>
<keyword evidence="6" id="KW-0676">Redox-active center</keyword>
<dbReference type="PANTHER" id="PTHR32234:SF3">
    <property type="entry name" value="SUPPRESSION OF COPPER SENSITIVITY PROTEIN"/>
    <property type="match status" value="1"/>
</dbReference>
<accession>A0A8J7V3T7</accession>
<keyword evidence="4 7" id="KW-1133">Transmembrane helix</keyword>
<dbReference type="Pfam" id="PF02683">
    <property type="entry name" value="DsbD_TM"/>
    <property type="match status" value="1"/>
</dbReference>
<feature type="transmembrane region" description="Helical" evidence="7">
    <location>
        <begin position="474"/>
        <end position="501"/>
    </location>
</feature>
<evidence type="ECO:0000313" key="11">
    <source>
        <dbReference type="EMBL" id="MBP5858342.1"/>
    </source>
</evidence>
<keyword evidence="2 7" id="KW-0812">Transmembrane</keyword>
<reference evidence="11" key="1">
    <citation type="submission" date="2021-04" db="EMBL/GenBank/DDBJ databases">
        <authorList>
            <person name="Zhang D.-C."/>
        </authorList>
    </citation>
    <scope>NUCLEOTIDE SEQUENCE</scope>
    <source>
        <strain evidence="11">CGMCC 1.15697</strain>
    </source>
</reference>
<dbReference type="GO" id="GO:0015035">
    <property type="term" value="F:protein-disulfide reductase activity"/>
    <property type="evidence" value="ECO:0007669"/>
    <property type="project" value="TreeGrafter"/>
</dbReference>
<evidence type="ECO:0000256" key="1">
    <source>
        <dbReference type="ARBA" id="ARBA00004141"/>
    </source>
</evidence>
<dbReference type="PROSITE" id="PS51318">
    <property type="entry name" value="TAT"/>
    <property type="match status" value="1"/>
</dbReference>
<feature type="transmembrane region" description="Helical" evidence="7">
    <location>
        <begin position="343"/>
        <end position="369"/>
    </location>
</feature>
<dbReference type="AlphaFoldDB" id="A0A8J7V3T7"/>